<comment type="caution">
    <text evidence="1">The sequence shown here is derived from an EMBL/GenBank/DDBJ whole genome shotgun (WGS) entry which is preliminary data.</text>
</comment>
<dbReference type="EMBL" id="REGN01002339">
    <property type="protein sequence ID" value="RNA28803.1"/>
    <property type="molecule type" value="Genomic_DNA"/>
</dbReference>
<proteinExistence type="predicted"/>
<reference evidence="1 2" key="1">
    <citation type="journal article" date="2018" name="Sci. Rep.">
        <title>Genomic signatures of local adaptation to the degree of environmental predictability in rotifers.</title>
        <authorList>
            <person name="Franch-Gras L."/>
            <person name="Hahn C."/>
            <person name="Garcia-Roger E.M."/>
            <person name="Carmona M.J."/>
            <person name="Serra M."/>
            <person name="Gomez A."/>
        </authorList>
    </citation>
    <scope>NUCLEOTIDE SEQUENCE [LARGE SCALE GENOMIC DNA]</scope>
    <source>
        <strain evidence="1">HYR1</strain>
    </source>
</reference>
<protein>
    <submittedName>
        <fullName evidence="1">Uncharacterized protein</fullName>
    </submittedName>
</protein>
<evidence type="ECO:0000313" key="2">
    <source>
        <dbReference type="Proteomes" id="UP000276133"/>
    </source>
</evidence>
<accession>A0A3M7RZ03</accession>
<evidence type="ECO:0000313" key="1">
    <source>
        <dbReference type="EMBL" id="RNA28803.1"/>
    </source>
</evidence>
<dbReference type="Proteomes" id="UP000276133">
    <property type="component" value="Unassembled WGS sequence"/>
</dbReference>
<keyword evidence="2" id="KW-1185">Reference proteome</keyword>
<name>A0A3M7RZ03_BRAPC</name>
<gene>
    <name evidence="1" type="ORF">BpHYR1_024918</name>
</gene>
<sequence length="96" mass="11309">MSTNRKKDFEILIFISFFSSNVYSGDFIDKISPKTFKKIFKEPLKILQNIVDRLLFGFVANGDFITVFYEKLHCYEITTVCVKTLQKIENIELKRT</sequence>
<organism evidence="1 2">
    <name type="scientific">Brachionus plicatilis</name>
    <name type="common">Marine rotifer</name>
    <name type="synonym">Brachionus muelleri</name>
    <dbReference type="NCBI Taxonomy" id="10195"/>
    <lineage>
        <taxon>Eukaryota</taxon>
        <taxon>Metazoa</taxon>
        <taxon>Spiralia</taxon>
        <taxon>Gnathifera</taxon>
        <taxon>Rotifera</taxon>
        <taxon>Eurotatoria</taxon>
        <taxon>Monogononta</taxon>
        <taxon>Pseudotrocha</taxon>
        <taxon>Ploima</taxon>
        <taxon>Brachionidae</taxon>
        <taxon>Brachionus</taxon>
    </lineage>
</organism>
<dbReference type="AlphaFoldDB" id="A0A3M7RZ03"/>